<dbReference type="EMBL" id="JH013212">
    <property type="protein sequence ID" value="EGV91380.1"/>
    <property type="molecule type" value="Genomic_DNA"/>
</dbReference>
<accession>G3IPN7</accession>
<keyword evidence="1" id="KW-0687">Ribonucleoprotein</keyword>
<name>G3IPN7_CRIGR</name>
<dbReference type="PaxDb" id="10029-XP_007625457.1"/>
<organism evidence="1 2">
    <name type="scientific">Cricetulus griseus</name>
    <name type="common">Chinese hamster</name>
    <name type="synonym">Cricetulus barabensis griseus</name>
    <dbReference type="NCBI Taxonomy" id="10029"/>
    <lineage>
        <taxon>Eukaryota</taxon>
        <taxon>Metazoa</taxon>
        <taxon>Chordata</taxon>
        <taxon>Craniata</taxon>
        <taxon>Vertebrata</taxon>
        <taxon>Euteleostomi</taxon>
        <taxon>Mammalia</taxon>
        <taxon>Eutheria</taxon>
        <taxon>Euarchontoglires</taxon>
        <taxon>Glires</taxon>
        <taxon>Rodentia</taxon>
        <taxon>Myomorpha</taxon>
        <taxon>Muroidea</taxon>
        <taxon>Cricetidae</taxon>
        <taxon>Cricetinae</taxon>
        <taxon>Cricetulus</taxon>
    </lineage>
</organism>
<protein>
    <submittedName>
        <fullName evidence="1">39S ribosomal protein L16, mitochondrial</fullName>
    </submittedName>
</protein>
<evidence type="ECO:0000313" key="2">
    <source>
        <dbReference type="Proteomes" id="UP000001075"/>
    </source>
</evidence>
<dbReference type="eggNOG" id="KOG3422">
    <property type="taxonomic scope" value="Eukaryota"/>
</dbReference>
<dbReference type="InParanoid" id="G3IPN7"/>
<dbReference type="Proteomes" id="UP000001075">
    <property type="component" value="Unassembled WGS sequence"/>
</dbReference>
<reference evidence="2" key="1">
    <citation type="journal article" date="2011" name="Nat. Biotechnol.">
        <title>The genomic sequence of the Chinese hamster ovary (CHO)-K1 cell line.</title>
        <authorList>
            <person name="Xu X."/>
            <person name="Nagarajan H."/>
            <person name="Lewis N.E."/>
            <person name="Pan S."/>
            <person name="Cai Z."/>
            <person name="Liu X."/>
            <person name="Chen W."/>
            <person name="Xie M."/>
            <person name="Wang W."/>
            <person name="Hammond S."/>
            <person name="Andersen M.R."/>
            <person name="Neff N."/>
            <person name="Passarelli B."/>
            <person name="Koh W."/>
            <person name="Fan H.C."/>
            <person name="Wang J."/>
            <person name="Gui Y."/>
            <person name="Lee K.H."/>
            <person name="Betenbaugh M.J."/>
            <person name="Quake S.R."/>
            <person name="Famili I."/>
            <person name="Palsson B.O."/>
            <person name="Wang J."/>
        </authorList>
    </citation>
    <scope>NUCLEOTIDE SEQUENCE [LARGE SCALE GENOMIC DNA]</scope>
    <source>
        <strain evidence="2">CHO K1 cell line</strain>
    </source>
</reference>
<evidence type="ECO:0000313" key="1">
    <source>
        <dbReference type="EMBL" id="EGV91380.1"/>
    </source>
</evidence>
<dbReference type="STRING" id="10029.G3IPN7"/>
<gene>
    <name evidence="1" type="ORF">I79_025957</name>
</gene>
<dbReference type="AlphaFoldDB" id="G3IPN7"/>
<sequence>MWRLLTRTPAPLLRVHVSDSWAALPTSAGLKTLLPVPSFEGERLSSPLFSLMNPSGW</sequence>
<dbReference type="GO" id="GO:0005840">
    <property type="term" value="C:ribosome"/>
    <property type="evidence" value="ECO:0007669"/>
    <property type="project" value="UniProtKB-KW"/>
</dbReference>
<proteinExistence type="predicted"/>
<keyword evidence="1" id="KW-0689">Ribosomal protein</keyword>